<gene>
    <name evidence="1" type="ORF">GCM10009741_52900</name>
</gene>
<proteinExistence type="predicted"/>
<dbReference type="Proteomes" id="UP001500363">
    <property type="component" value="Unassembled WGS sequence"/>
</dbReference>
<sequence>MTGSTVAGVSRPDTSYSRRALWESPARRPNSLIVSMAVLNTLPLGQSKYLARCPRSVDHGVMSVEPVWSGLVEIACDESGFSGSNLLDPDTRVFTHASLQLGPAEARRAVEELRERSRYVAGEYKSARLFKQRPALTWLLGPDGPLLGRAAVQLTDKYFLLAGRLTALFAGGLDYRTGTSLDADEPARRTALALHQHDYGDSWWALLQSFIDLLRSKNRTMYDERMADFLAVASGFDPGEVDFTVRRPPLDALRDRLFDDRTLLPPLEVLIPALVETTLHWYADGNAVAMVHDEQSALTVHRIAQVNLLMDDAPLELRQTDSRTDPRVQLADLLAGSARQIATAELNGHGDPALTALLAPYLTPHPIWADDASWARLTAL</sequence>
<protein>
    <recommendedName>
        <fullName evidence="3">DUF3800 domain-containing protein</fullName>
    </recommendedName>
</protein>
<comment type="caution">
    <text evidence="1">The sequence shown here is derived from an EMBL/GenBank/DDBJ whole genome shotgun (WGS) entry which is preliminary data.</text>
</comment>
<evidence type="ECO:0000313" key="2">
    <source>
        <dbReference type="Proteomes" id="UP001500363"/>
    </source>
</evidence>
<dbReference type="EMBL" id="BAAANC010000003">
    <property type="protein sequence ID" value="GAA1543059.1"/>
    <property type="molecule type" value="Genomic_DNA"/>
</dbReference>
<organism evidence="1 2">
    <name type="scientific">Kribbella lupini</name>
    <dbReference type="NCBI Taxonomy" id="291602"/>
    <lineage>
        <taxon>Bacteria</taxon>
        <taxon>Bacillati</taxon>
        <taxon>Actinomycetota</taxon>
        <taxon>Actinomycetes</taxon>
        <taxon>Propionibacteriales</taxon>
        <taxon>Kribbellaceae</taxon>
        <taxon>Kribbella</taxon>
    </lineage>
</organism>
<evidence type="ECO:0000313" key="1">
    <source>
        <dbReference type="EMBL" id="GAA1543059.1"/>
    </source>
</evidence>
<evidence type="ECO:0008006" key="3">
    <source>
        <dbReference type="Google" id="ProtNLM"/>
    </source>
</evidence>
<name>A0ABP4MEV2_9ACTN</name>
<reference evidence="2" key="1">
    <citation type="journal article" date="2019" name="Int. J. Syst. Evol. Microbiol.">
        <title>The Global Catalogue of Microorganisms (GCM) 10K type strain sequencing project: providing services to taxonomists for standard genome sequencing and annotation.</title>
        <authorList>
            <consortium name="The Broad Institute Genomics Platform"/>
            <consortium name="The Broad Institute Genome Sequencing Center for Infectious Disease"/>
            <person name="Wu L."/>
            <person name="Ma J."/>
        </authorList>
    </citation>
    <scope>NUCLEOTIDE SEQUENCE [LARGE SCALE GENOMIC DNA]</scope>
    <source>
        <strain evidence="2">JCM 14303</strain>
    </source>
</reference>
<accession>A0ABP4MEV2</accession>
<keyword evidence="2" id="KW-1185">Reference proteome</keyword>